<dbReference type="SUPFAM" id="SSF46785">
    <property type="entry name" value="Winged helix' DNA-binding domain"/>
    <property type="match status" value="1"/>
</dbReference>
<sequence>MLCLASGYVWVYTATMTSMRTADPLASIDSTELRILHALATTGSLTAAAASLGLSQPAVSQRIKRVETRLAVPLIERSGRGIRLTTAGQILADHGRTVVSEIDAALAAIDDLRGERAGTLRLVGFPSASATLVPMLMRRLAMEAPDVALQYREAEPPAATAMLRDGEVDCALIFDYEGAAELPAGSAFLPLWREEVHLVVSDERAAGERTAKLGDFSTEHWIAGCEKCRGHLLAAAGDAGFEPDIIQETDNVPAMLAMAAAGGAVALVPGLALAAARSLPDDACALPLDPPRYRTIGLVSMATANESPQVRLAKRLLASVDGSAWHLETVPHAA</sequence>
<evidence type="ECO:0000259" key="5">
    <source>
        <dbReference type="PROSITE" id="PS50931"/>
    </source>
</evidence>
<comment type="caution">
    <text evidence="6">The sequence shown here is derived from an EMBL/GenBank/DDBJ whole genome shotgun (WGS) entry which is preliminary data.</text>
</comment>
<organism evidence="6 7">
    <name type="scientific">Leucobacter alluvii</name>
    <dbReference type="NCBI Taxonomy" id="340321"/>
    <lineage>
        <taxon>Bacteria</taxon>
        <taxon>Bacillati</taxon>
        <taxon>Actinomycetota</taxon>
        <taxon>Actinomycetes</taxon>
        <taxon>Micrococcales</taxon>
        <taxon>Microbacteriaceae</taxon>
        <taxon>Leucobacter</taxon>
    </lineage>
</organism>
<dbReference type="Proteomes" id="UP001501084">
    <property type="component" value="Unassembled WGS sequence"/>
</dbReference>
<evidence type="ECO:0000313" key="7">
    <source>
        <dbReference type="Proteomes" id="UP001501084"/>
    </source>
</evidence>
<dbReference type="InterPro" id="IPR036388">
    <property type="entry name" value="WH-like_DNA-bd_sf"/>
</dbReference>
<keyword evidence="4" id="KW-0804">Transcription</keyword>
<evidence type="ECO:0000256" key="2">
    <source>
        <dbReference type="ARBA" id="ARBA00023015"/>
    </source>
</evidence>
<keyword evidence="7" id="KW-1185">Reference proteome</keyword>
<dbReference type="InterPro" id="IPR005119">
    <property type="entry name" value="LysR_subst-bd"/>
</dbReference>
<dbReference type="InterPro" id="IPR000847">
    <property type="entry name" value="LysR_HTH_N"/>
</dbReference>
<accession>A0ABN3B2Q9</accession>
<evidence type="ECO:0000256" key="4">
    <source>
        <dbReference type="ARBA" id="ARBA00023163"/>
    </source>
</evidence>
<proteinExistence type="inferred from homology"/>
<dbReference type="Pfam" id="PF00126">
    <property type="entry name" value="HTH_1"/>
    <property type="match status" value="1"/>
</dbReference>
<keyword evidence="3" id="KW-0238">DNA-binding</keyword>
<dbReference type="Pfam" id="PF03466">
    <property type="entry name" value="LysR_substrate"/>
    <property type="match status" value="1"/>
</dbReference>
<evidence type="ECO:0000256" key="3">
    <source>
        <dbReference type="ARBA" id="ARBA00023125"/>
    </source>
</evidence>
<protein>
    <recommendedName>
        <fullName evidence="5">HTH lysR-type domain-containing protein</fullName>
    </recommendedName>
</protein>
<dbReference type="PANTHER" id="PTHR30346:SF29">
    <property type="entry name" value="LYSR SUBSTRATE-BINDING"/>
    <property type="match status" value="1"/>
</dbReference>
<name>A0ABN3B2Q9_9MICO</name>
<dbReference type="InterPro" id="IPR036390">
    <property type="entry name" value="WH_DNA-bd_sf"/>
</dbReference>
<dbReference type="PROSITE" id="PS50931">
    <property type="entry name" value="HTH_LYSR"/>
    <property type="match status" value="1"/>
</dbReference>
<reference evidence="6 7" key="1">
    <citation type="journal article" date="2019" name="Int. J. Syst. Evol. Microbiol.">
        <title>The Global Catalogue of Microorganisms (GCM) 10K type strain sequencing project: providing services to taxonomists for standard genome sequencing and annotation.</title>
        <authorList>
            <consortium name="The Broad Institute Genomics Platform"/>
            <consortium name="The Broad Institute Genome Sequencing Center for Infectious Disease"/>
            <person name="Wu L."/>
            <person name="Ma J."/>
        </authorList>
    </citation>
    <scope>NUCLEOTIDE SEQUENCE [LARGE SCALE GENOMIC DNA]</scope>
    <source>
        <strain evidence="6 7">JCM 14919</strain>
    </source>
</reference>
<evidence type="ECO:0000256" key="1">
    <source>
        <dbReference type="ARBA" id="ARBA00009437"/>
    </source>
</evidence>
<dbReference type="Gene3D" id="3.40.190.10">
    <property type="entry name" value="Periplasmic binding protein-like II"/>
    <property type="match status" value="2"/>
</dbReference>
<keyword evidence="2" id="KW-0805">Transcription regulation</keyword>
<comment type="similarity">
    <text evidence="1">Belongs to the LysR transcriptional regulatory family.</text>
</comment>
<dbReference type="PANTHER" id="PTHR30346">
    <property type="entry name" value="TRANSCRIPTIONAL DUAL REGULATOR HCAR-RELATED"/>
    <property type="match status" value="1"/>
</dbReference>
<feature type="domain" description="HTH lysR-type" evidence="5">
    <location>
        <begin position="28"/>
        <end position="85"/>
    </location>
</feature>
<dbReference type="EMBL" id="BAAAOP010000003">
    <property type="protein sequence ID" value="GAA2186384.1"/>
    <property type="molecule type" value="Genomic_DNA"/>
</dbReference>
<evidence type="ECO:0000313" key="6">
    <source>
        <dbReference type="EMBL" id="GAA2186384.1"/>
    </source>
</evidence>
<gene>
    <name evidence="6" type="ORF">GCM10009786_06920</name>
</gene>
<dbReference type="PRINTS" id="PR00039">
    <property type="entry name" value="HTHLYSR"/>
</dbReference>
<dbReference type="Gene3D" id="1.10.10.10">
    <property type="entry name" value="Winged helix-like DNA-binding domain superfamily/Winged helix DNA-binding domain"/>
    <property type="match status" value="1"/>
</dbReference>
<dbReference type="SUPFAM" id="SSF53850">
    <property type="entry name" value="Periplasmic binding protein-like II"/>
    <property type="match status" value="1"/>
</dbReference>